<reference evidence="6" key="1">
    <citation type="submission" date="2022-01" db="UniProtKB">
        <authorList>
            <consortium name="EnsemblMetazoa"/>
        </authorList>
    </citation>
    <scope>IDENTIFICATION</scope>
</reference>
<dbReference type="EnsemblMetazoa" id="XM_014392446.2">
    <property type="protein sequence ID" value="XP_014247932.1"/>
    <property type="gene ID" value="LOC106665754"/>
</dbReference>
<proteinExistence type="inferred from homology"/>
<feature type="coiled-coil region" evidence="4">
    <location>
        <begin position="743"/>
        <end position="876"/>
    </location>
</feature>
<dbReference type="GO" id="GO:0016887">
    <property type="term" value="F:ATP hydrolysis activity"/>
    <property type="evidence" value="ECO:0007669"/>
    <property type="project" value="InterPro"/>
</dbReference>
<protein>
    <recommendedName>
        <fullName evidence="2">Structural maintenance of chromosomes protein 5</fullName>
    </recommendedName>
</protein>
<dbReference type="GO" id="GO:0030915">
    <property type="term" value="C:Smc5-Smc6 complex"/>
    <property type="evidence" value="ECO:0007669"/>
    <property type="project" value="TreeGrafter"/>
</dbReference>
<dbReference type="RefSeq" id="XP_014247932.1">
    <property type="nucleotide sequence ID" value="XM_014392446.2"/>
</dbReference>
<organism evidence="6 7">
    <name type="scientific">Cimex lectularius</name>
    <name type="common">Bed bug</name>
    <name type="synonym">Acanthia lectularia</name>
    <dbReference type="NCBI Taxonomy" id="79782"/>
    <lineage>
        <taxon>Eukaryota</taxon>
        <taxon>Metazoa</taxon>
        <taxon>Ecdysozoa</taxon>
        <taxon>Arthropoda</taxon>
        <taxon>Hexapoda</taxon>
        <taxon>Insecta</taxon>
        <taxon>Pterygota</taxon>
        <taxon>Neoptera</taxon>
        <taxon>Paraneoptera</taxon>
        <taxon>Hemiptera</taxon>
        <taxon>Heteroptera</taxon>
        <taxon>Panheteroptera</taxon>
        <taxon>Cimicomorpha</taxon>
        <taxon>Cimicidae</taxon>
        <taxon>Cimex</taxon>
    </lineage>
</organism>
<dbReference type="KEGG" id="clec:106665754"/>
<feature type="coiled-coil region" evidence="4">
    <location>
        <begin position="635"/>
        <end position="700"/>
    </location>
</feature>
<comment type="similarity">
    <text evidence="1">Belongs to the SMC family. SMC5 subfamily.</text>
</comment>
<evidence type="ECO:0000313" key="7">
    <source>
        <dbReference type="Proteomes" id="UP000494040"/>
    </source>
</evidence>
<dbReference type="GeneID" id="106665754"/>
<feature type="domain" description="Rad50/SbcC-type AAA" evidence="5">
    <location>
        <begin position="19"/>
        <end position="221"/>
    </location>
</feature>
<name>A0A8I6RTQ8_CIMLE</name>
<dbReference type="Proteomes" id="UP000494040">
    <property type="component" value="Unassembled WGS sequence"/>
</dbReference>
<dbReference type="PANTHER" id="PTHR45916">
    <property type="entry name" value="STRUCTURAL MAINTENANCE OF CHROMOSOMES PROTEIN 5"/>
    <property type="match status" value="1"/>
</dbReference>
<keyword evidence="7" id="KW-1185">Reference proteome</keyword>
<dbReference type="GO" id="GO:0005634">
    <property type="term" value="C:nucleus"/>
    <property type="evidence" value="ECO:0007669"/>
    <property type="project" value="TreeGrafter"/>
</dbReference>
<keyword evidence="3 4" id="KW-0175">Coiled coil</keyword>
<feature type="coiled-coil region" evidence="4">
    <location>
        <begin position="193"/>
        <end position="220"/>
    </location>
</feature>
<evidence type="ECO:0000313" key="6">
    <source>
        <dbReference type="EnsemblMetazoa" id="XP_014247932.1"/>
    </source>
</evidence>
<evidence type="ECO:0000256" key="4">
    <source>
        <dbReference type="SAM" id="Coils"/>
    </source>
</evidence>
<dbReference type="GO" id="GO:0000724">
    <property type="term" value="P:double-strand break repair via homologous recombination"/>
    <property type="evidence" value="ECO:0007669"/>
    <property type="project" value="TreeGrafter"/>
</dbReference>
<dbReference type="GO" id="GO:0003697">
    <property type="term" value="F:single-stranded DNA binding"/>
    <property type="evidence" value="ECO:0007669"/>
    <property type="project" value="TreeGrafter"/>
</dbReference>
<evidence type="ECO:0000256" key="1">
    <source>
        <dbReference type="ARBA" id="ARBA00010171"/>
    </source>
</evidence>
<dbReference type="InterPro" id="IPR027417">
    <property type="entry name" value="P-loop_NTPase"/>
</dbReference>
<accession>A0A8I6RTQ8</accession>
<dbReference type="SUPFAM" id="SSF52540">
    <property type="entry name" value="P-loop containing nucleoside triphosphate hydrolases"/>
    <property type="match status" value="1"/>
</dbReference>
<dbReference type="OMA" id="RFWTSQP"/>
<dbReference type="CTD" id="23137"/>
<evidence type="ECO:0000256" key="3">
    <source>
        <dbReference type="ARBA" id="ARBA00023054"/>
    </source>
</evidence>
<dbReference type="InterPro" id="IPR038729">
    <property type="entry name" value="Rad50/SbcC_AAA"/>
</dbReference>
<dbReference type="PANTHER" id="PTHR45916:SF1">
    <property type="entry name" value="STRUCTURAL MAINTENANCE OF CHROMOSOMES PROTEIN 5"/>
    <property type="match status" value="1"/>
</dbReference>
<dbReference type="Pfam" id="PF13476">
    <property type="entry name" value="AAA_23"/>
    <property type="match status" value="1"/>
</dbReference>
<sequence length="1067" mass="123496">MASSAYDNEQPMSNGMIVRITLVDFVTYSNVEIYPKAKLNIILGPNGTGKSTFLCAVILGLGGKPTVIGRSSNVADYIKRGSKEAIIEIELFNTNGRNYSIKRKIINRNNSQWFLQGKQVAFKKIEEILSKFNIDINNLCQILPQDRVQDFAKMNKVELLDATQKCVGNIQLFECFEKLKSFKSNSINNKRNLLDIKHKNQIEADKLAKLEEEVNTFRKRQNAIATLDNMKKKVLWLQFEEKEKHRVEFSEQVKKVEELCVQVDAEVKPVQEAIRSTLKLETNITKQIDDMTHKLTNLKHEEKEMVKKLLKQKSKLNTSKIDFDQKIESERNREKEIQECKKQLDIISRTLPKSTENDLTSELKSIEEELRMIGNKKCDLRKEEYTLQQNYSNVNEQLKVIDYKYQQACSIKESKMKLLHENPDLHTAHDWLLNNQHQFKKKIYGPVFLEIDVNNADKAKYVEKCIRYRDLIAFVCEDPEDMSKFFEIIRDKGLQINTLHCSPPDRDIRTMFPPTLPLSEIKQFGFTDYVLDFIKAPPVILKMLCQKFRVHEVPIGSAEVEQNFSSIPHQIKYYFAGDKCIQSKKSRFSGEVIHNVKEIGSARFLSFPINDELIDSLTVALNEKKESVKVIKHNLVEKQQKYKELDVQMNHLKNKKRDLHIAIEHIKTTTVRLKMKEEELKLMEDNKIDVNVEMDQLNQLVQSCLKESVLIQKQLNTIVNKQSKNNISLSLKNLEHDQITRVLTEKEKKSASIKRKKNELVEKLENKKKEYLSLKNEVKFLLNQARKSTDGLTPDDDKFIKKYAPQFSQFAENIDELQQSILQLENEVDLIRAASKKILSDYKEQQEIVSKLRGEVEKMEVMIGSEEQELNALKENWFTTVLALLDGINLKFSDYLSFLGCSGSVELDHGKDPEDYENYGVSIKVKFRNDEPLQELNAYVQSGGERSLTTAIFLLSLQNIIKVPFRFVDEINQGMDAFNEKRVYFLITCAVCKDPQAQYFLITPKWLEDMKLSVETTIHVIYAGAFSGLNSLDDTECSVQSDEEDMYNPPFGTSVWSKQAYFRALGI</sequence>
<evidence type="ECO:0000259" key="5">
    <source>
        <dbReference type="Pfam" id="PF13476"/>
    </source>
</evidence>
<evidence type="ECO:0000256" key="2">
    <source>
        <dbReference type="ARBA" id="ARBA00018687"/>
    </source>
</evidence>
<dbReference type="OrthoDB" id="10254973at2759"/>
<dbReference type="AlphaFoldDB" id="A0A8I6RTQ8"/>
<dbReference type="Gene3D" id="3.40.50.300">
    <property type="entry name" value="P-loop containing nucleotide triphosphate hydrolases"/>
    <property type="match status" value="2"/>
</dbReference>